<name>A0A1X9VNU0_9VIRU</name>
<evidence type="ECO:0000313" key="2">
    <source>
        <dbReference type="EMBL" id="ARR74991.1"/>
    </source>
</evidence>
<feature type="transmembrane region" description="Helical" evidence="1">
    <location>
        <begin position="57"/>
        <end position="74"/>
    </location>
</feature>
<organism evidence="2">
    <name type="scientific">Mimivirus AB-566-O17</name>
    <dbReference type="NCBI Taxonomy" id="1988039"/>
    <lineage>
        <taxon>Viruses</taxon>
        <taxon>Varidnaviria</taxon>
        <taxon>Bamfordvirae</taxon>
        <taxon>Nucleocytoviricota</taxon>
        <taxon>Megaviricetes</taxon>
        <taxon>Imitervirales</taxon>
        <taxon>Mimiviridae</taxon>
        <taxon>Megamimivirinae</taxon>
        <taxon>Mimivirus</taxon>
    </lineage>
</organism>
<keyword evidence="1" id="KW-0472">Membrane</keyword>
<gene>
    <name evidence="2" type="ORF">SAGO17_0072</name>
</gene>
<sequence>MIISTVVPLPGVDCTLIVPSRSFSSSCVTCNPNPIPFWLGSICENGLKILERFSLDMPIPVSVIVILFFLWYVWV</sequence>
<reference evidence="2" key="1">
    <citation type="journal article" date="2017" name="ISME J.">
        <title>Genomic exploration of individual giant ocean viruses.</title>
        <authorList>
            <person name="Wilson W.H."/>
            <person name="Gilg I.C."/>
            <person name="Moniruzzaman M."/>
            <person name="Field E.K."/>
            <person name="Koren S."/>
            <person name="LeCleir G.R."/>
            <person name="Martinez Martinez J."/>
            <person name="Poulton N.J."/>
            <person name="Swan B.K."/>
            <person name="Stepanauskas R."/>
            <person name="Wilhelm S.W."/>
        </authorList>
    </citation>
    <scope>NUCLEOTIDE SEQUENCE</scope>
</reference>
<dbReference type="EMBL" id="KY565523">
    <property type="protein sequence ID" value="ARR74991.1"/>
    <property type="molecule type" value="Genomic_DNA"/>
</dbReference>
<protein>
    <submittedName>
        <fullName evidence="2">Uncharacterized protein</fullName>
    </submittedName>
</protein>
<evidence type="ECO:0000256" key="1">
    <source>
        <dbReference type="SAM" id="Phobius"/>
    </source>
</evidence>
<keyword evidence="1" id="KW-0812">Transmembrane</keyword>
<accession>A0A1X9VNU0</accession>
<keyword evidence="1" id="KW-1133">Transmembrane helix</keyword>
<proteinExistence type="predicted"/>